<name>A0A378Q020_MORBO</name>
<gene>
    <name evidence="1" type="ORF">NCTC9426_02888</name>
</gene>
<proteinExistence type="predicted"/>
<protein>
    <submittedName>
        <fullName evidence="1">Uncharacterized protein</fullName>
    </submittedName>
</protein>
<dbReference type="Proteomes" id="UP000254133">
    <property type="component" value="Unassembled WGS sequence"/>
</dbReference>
<evidence type="ECO:0000313" key="2">
    <source>
        <dbReference type="Proteomes" id="UP000254133"/>
    </source>
</evidence>
<organism evidence="1 2">
    <name type="scientific">Moraxella bovis</name>
    <dbReference type="NCBI Taxonomy" id="476"/>
    <lineage>
        <taxon>Bacteria</taxon>
        <taxon>Pseudomonadati</taxon>
        <taxon>Pseudomonadota</taxon>
        <taxon>Gammaproteobacteria</taxon>
        <taxon>Moraxellales</taxon>
        <taxon>Moraxellaceae</taxon>
        <taxon>Moraxella</taxon>
    </lineage>
</organism>
<reference evidence="1 2" key="1">
    <citation type="submission" date="2018-06" db="EMBL/GenBank/DDBJ databases">
        <authorList>
            <consortium name="Pathogen Informatics"/>
            <person name="Doyle S."/>
        </authorList>
    </citation>
    <scope>NUCLEOTIDE SEQUENCE [LARGE SCALE GENOMIC DNA]</scope>
    <source>
        <strain evidence="1 2">NCTC9426</strain>
    </source>
</reference>
<evidence type="ECO:0000313" key="1">
    <source>
        <dbReference type="EMBL" id="STY94150.1"/>
    </source>
</evidence>
<accession>A0A378Q020</accession>
<sequence>MYIVETIDEFDEWFANQSETVQNKIMASMVLL</sequence>
<dbReference type="AlphaFoldDB" id="A0A378Q020"/>
<dbReference type="EMBL" id="UGPZ01000003">
    <property type="protein sequence ID" value="STY94150.1"/>
    <property type="molecule type" value="Genomic_DNA"/>
</dbReference>